<dbReference type="Pfam" id="PF00089">
    <property type="entry name" value="Trypsin"/>
    <property type="match status" value="1"/>
</dbReference>
<feature type="compositionally biased region" description="Low complexity" evidence="6">
    <location>
        <begin position="333"/>
        <end position="364"/>
    </location>
</feature>
<feature type="compositionally biased region" description="Polar residues" evidence="6">
    <location>
        <begin position="265"/>
        <end position="283"/>
    </location>
</feature>
<dbReference type="InterPro" id="IPR001314">
    <property type="entry name" value="Peptidase_S1A"/>
</dbReference>
<dbReference type="Gene3D" id="2.40.10.10">
    <property type="entry name" value="Trypsin-like serine proteases"/>
    <property type="match status" value="1"/>
</dbReference>
<organism evidence="9 10">
    <name type="scientific">Cardiocondyla obscurior</name>
    <dbReference type="NCBI Taxonomy" id="286306"/>
    <lineage>
        <taxon>Eukaryota</taxon>
        <taxon>Metazoa</taxon>
        <taxon>Ecdysozoa</taxon>
        <taxon>Arthropoda</taxon>
        <taxon>Hexapoda</taxon>
        <taxon>Insecta</taxon>
        <taxon>Pterygota</taxon>
        <taxon>Neoptera</taxon>
        <taxon>Endopterygota</taxon>
        <taxon>Hymenoptera</taxon>
        <taxon>Apocrita</taxon>
        <taxon>Aculeata</taxon>
        <taxon>Formicoidea</taxon>
        <taxon>Formicidae</taxon>
        <taxon>Myrmicinae</taxon>
        <taxon>Cardiocondyla</taxon>
    </lineage>
</organism>
<accession>A0AAW2EEP1</accession>
<evidence type="ECO:0000256" key="2">
    <source>
        <dbReference type="ARBA" id="ARBA00022801"/>
    </source>
</evidence>
<name>A0AAW2EEP1_9HYME</name>
<feature type="domain" description="Peptidase S1" evidence="8">
    <location>
        <begin position="739"/>
        <end position="982"/>
    </location>
</feature>
<evidence type="ECO:0000256" key="4">
    <source>
        <dbReference type="ARBA" id="ARBA00023157"/>
    </source>
</evidence>
<evidence type="ECO:0000256" key="6">
    <source>
        <dbReference type="SAM" id="MobiDB-lite"/>
    </source>
</evidence>
<dbReference type="InterPro" id="IPR018114">
    <property type="entry name" value="TRYPSIN_HIS"/>
</dbReference>
<feature type="region of interest" description="Disordered" evidence="6">
    <location>
        <begin position="447"/>
        <end position="544"/>
    </location>
</feature>
<evidence type="ECO:0000313" key="9">
    <source>
        <dbReference type="EMBL" id="KAL0100849.1"/>
    </source>
</evidence>
<evidence type="ECO:0000313" key="10">
    <source>
        <dbReference type="Proteomes" id="UP001430953"/>
    </source>
</evidence>
<dbReference type="PROSITE" id="PS00135">
    <property type="entry name" value="TRYPSIN_SER"/>
    <property type="match status" value="1"/>
</dbReference>
<evidence type="ECO:0000259" key="8">
    <source>
        <dbReference type="PROSITE" id="PS50240"/>
    </source>
</evidence>
<dbReference type="SUPFAM" id="SSF50494">
    <property type="entry name" value="Trypsin-like serine proteases"/>
    <property type="match status" value="1"/>
</dbReference>
<feature type="region of interest" description="Disordered" evidence="6">
    <location>
        <begin position="265"/>
        <end position="284"/>
    </location>
</feature>
<dbReference type="PANTHER" id="PTHR24252">
    <property type="entry name" value="ACROSIN-RELATED"/>
    <property type="match status" value="1"/>
</dbReference>
<protein>
    <recommendedName>
        <fullName evidence="8">Peptidase S1 domain-containing protein</fullName>
    </recommendedName>
</protein>
<dbReference type="InterPro" id="IPR009003">
    <property type="entry name" value="Peptidase_S1_PA"/>
</dbReference>
<dbReference type="EMBL" id="JADYXP020000025">
    <property type="protein sequence ID" value="KAL0100849.1"/>
    <property type="molecule type" value="Genomic_DNA"/>
</dbReference>
<dbReference type="PANTHER" id="PTHR24252:SF10">
    <property type="entry name" value="SERINE PROTEASE 56"/>
    <property type="match status" value="1"/>
</dbReference>
<evidence type="ECO:0000256" key="7">
    <source>
        <dbReference type="SAM" id="Phobius"/>
    </source>
</evidence>
<dbReference type="Proteomes" id="UP001430953">
    <property type="component" value="Unassembled WGS sequence"/>
</dbReference>
<keyword evidence="7" id="KW-1133">Transmembrane helix</keyword>
<keyword evidence="10" id="KW-1185">Reference proteome</keyword>
<keyword evidence="7" id="KW-0812">Transmembrane</keyword>
<gene>
    <name evidence="9" type="ORF">PUN28_019319</name>
</gene>
<feature type="compositionally biased region" description="Low complexity" evidence="6">
    <location>
        <begin position="496"/>
        <end position="532"/>
    </location>
</feature>
<feature type="region of interest" description="Disordered" evidence="6">
    <location>
        <begin position="307"/>
        <end position="399"/>
    </location>
</feature>
<dbReference type="InterPro" id="IPR043504">
    <property type="entry name" value="Peptidase_S1_PA_chymotrypsin"/>
</dbReference>
<dbReference type="GO" id="GO:0004252">
    <property type="term" value="F:serine-type endopeptidase activity"/>
    <property type="evidence" value="ECO:0007669"/>
    <property type="project" value="InterPro"/>
</dbReference>
<reference evidence="9 10" key="1">
    <citation type="submission" date="2023-03" db="EMBL/GenBank/DDBJ databases">
        <title>High recombination rates correlate with genetic variation in Cardiocondyla obscurior ants.</title>
        <authorList>
            <person name="Errbii M."/>
        </authorList>
    </citation>
    <scope>NUCLEOTIDE SEQUENCE [LARGE SCALE GENOMIC DNA]</scope>
    <source>
        <strain evidence="9">Alpha-2009</strain>
        <tissue evidence="9">Whole body</tissue>
    </source>
</reference>
<proteinExistence type="predicted"/>
<evidence type="ECO:0000256" key="5">
    <source>
        <dbReference type="RuleBase" id="RU363034"/>
    </source>
</evidence>
<dbReference type="CDD" id="cd00190">
    <property type="entry name" value="Tryp_SPc"/>
    <property type="match status" value="1"/>
</dbReference>
<evidence type="ECO:0000256" key="1">
    <source>
        <dbReference type="ARBA" id="ARBA00022670"/>
    </source>
</evidence>
<dbReference type="InterPro" id="IPR033116">
    <property type="entry name" value="TRYPSIN_SER"/>
</dbReference>
<keyword evidence="4" id="KW-1015">Disulfide bond</keyword>
<feature type="compositionally biased region" description="Low complexity" evidence="6">
    <location>
        <begin position="382"/>
        <end position="396"/>
    </location>
</feature>
<dbReference type="FunFam" id="2.40.10.10:FF:000006">
    <property type="entry name" value="Serine proteinase stubble"/>
    <property type="match status" value="1"/>
</dbReference>
<feature type="compositionally biased region" description="Low complexity" evidence="6">
    <location>
        <begin position="447"/>
        <end position="486"/>
    </location>
</feature>
<sequence length="983" mass="107224">MCDRRKQAWTAVIIGNVLICTVAIASPIYVTQFQPGSTGRNIRHLPCVSRKSGETGVCMFAFTCKKANGTHLGTCIDRFYFGSCCKIDDEPDIFPQDNTIDDGPSPPRPFITTHRPIGSSGIPDYLLTKPKPTDEKKPIGPSQIMTTSAFLNTQSTQTSANTMRDTTKFVTKKPTITTIETTTQTTRLSTFQTVQNAGPSTVATSLKKANSTVNIPSSILPSTTKQPTKPSTLASTLRPSTDVIKLTTITTFLTTRKPVVSATTVQRPTVQASQKPLSSTTRRPIQHESIATTLKDVLATTTQKVVPSTRFPPRNTTSVKPLTHPITKKPTTKRPSTTVTTKRPVVTTKTTTTLTKRPSTSSKPLTNSSFGTTLPVTTKPHSTSGSFSSAGFSSTSNDQATENTLASTVIRPSSATTAITSSQKTTVVTKIPDQKVPVTKTTTPKTTTITKTTTATTRPPTIRTTTAKSTTAKTTISRTTTTAKPSSSTVTRLKPTKIASTTTKTTRPEYTSVTTTTERTRPSTVSSTVGVTKPRPSTTKPIPLTKVPVNTSSIVEVTTSISSSISTFTVRNESTSTYVPPTKGQNVNHTLEEIPLTTYSPGLVTWSSNSDQVSTKTPNETSTSPGTTSTEKAETQWSPITTPDGWIMIQSPTTEKLPQTQESTTEPVTESTIQSLTSAKPITESTIIPDTTQRPMLSTLLSTIASVTIDTDLPVPMETLNMSDYKQVCGRRMFPEPKIVGGERSSFGKWPWQISLRQWRSQTYLHKCGAALLNENWAITAAHCIESVPPSDLLLRIGEHDWANEDEPYGYQERRVQIVASHPQFDSRTYENDLALLRFYEPLLPFQPNILPICLPDDDETYVGRTAYVTGWGRLYDEGPLPSVLQEVAVPVINNSVCEAMYRVAGYNEYIPHIFICAGWRNGGFDSCEGDSGGPMVIQRARDKRWVLAGIISWGIGCAAPNQPGVYTRISEFRDWINQILQF</sequence>
<dbReference type="InterPro" id="IPR001254">
    <property type="entry name" value="Trypsin_dom"/>
</dbReference>
<dbReference type="AlphaFoldDB" id="A0AAW2EEP1"/>
<evidence type="ECO:0000256" key="3">
    <source>
        <dbReference type="ARBA" id="ARBA00022825"/>
    </source>
</evidence>
<dbReference type="GO" id="GO:0006508">
    <property type="term" value="P:proteolysis"/>
    <property type="evidence" value="ECO:0007669"/>
    <property type="project" value="UniProtKB-KW"/>
</dbReference>
<feature type="transmembrane region" description="Helical" evidence="7">
    <location>
        <begin position="12"/>
        <end position="30"/>
    </location>
</feature>
<dbReference type="SMART" id="SM00020">
    <property type="entry name" value="Tryp_SPc"/>
    <property type="match status" value="1"/>
</dbReference>
<feature type="compositionally biased region" description="Polar residues" evidence="6">
    <location>
        <begin position="365"/>
        <end position="381"/>
    </location>
</feature>
<keyword evidence="7" id="KW-0472">Membrane</keyword>
<dbReference type="PROSITE" id="PS00134">
    <property type="entry name" value="TRYPSIN_HIS"/>
    <property type="match status" value="1"/>
</dbReference>
<feature type="compositionally biased region" description="Low complexity" evidence="6">
    <location>
        <begin position="617"/>
        <end position="630"/>
    </location>
</feature>
<keyword evidence="2 5" id="KW-0378">Hydrolase</keyword>
<feature type="region of interest" description="Disordered" evidence="6">
    <location>
        <begin position="655"/>
        <end position="674"/>
    </location>
</feature>
<keyword evidence="3 5" id="KW-0720">Serine protease</keyword>
<keyword evidence="1 5" id="KW-0645">Protease</keyword>
<comment type="caution">
    <text evidence="9">The sequence shown here is derived from an EMBL/GenBank/DDBJ whole genome shotgun (WGS) entry which is preliminary data.</text>
</comment>
<dbReference type="PROSITE" id="PS50240">
    <property type="entry name" value="TRYPSIN_DOM"/>
    <property type="match status" value="1"/>
</dbReference>
<dbReference type="PRINTS" id="PR00722">
    <property type="entry name" value="CHYMOTRYPSIN"/>
</dbReference>
<feature type="region of interest" description="Disordered" evidence="6">
    <location>
        <begin position="608"/>
        <end position="635"/>
    </location>
</feature>